<feature type="region of interest" description="Disordered" evidence="1">
    <location>
        <begin position="1"/>
        <end position="30"/>
    </location>
</feature>
<name>A0A0F9B587_9ZZZZ</name>
<reference evidence="2" key="1">
    <citation type="journal article" date="2015" name="Nature">
        <title>Complex archaea that bridge the gap between prokaryotes and eukaryotes.</title>
        <authorList>
            <person name="Spang A."/>
            <person name="Saw J.H."/>
            <person name="Jorgensen S.L."/>
            <person name="Zaremba-Niedzwiedzka K."/>
            <person name="Martijn J."/>
            <person name="Lind A.E."/>
            <person name="van Eijk R."/>
            <person name="Schleper C."/>
            <person name="Guy L."/>
            <person name="Ettema T.J."/>
        </authorList>
    </citation>
    <scope>NUCLEOTIDE SEQUENCE</scope>
</reference>
<sequence>MDPKDYKDTLNLPSTAFPMKANLPNREPER</sequence>
<evidence type="ECO:0000256" key="1">
    <source>
        <dbReference type="SAM" id="MobiDB-lite"/>
    </source>
</evidence>
<evidence type="ECO:0000313" key="2">
    <source>
        <dbReference type="EMBL" id="KKK85769.1"/>
    </source>
</evidence>
<organism evidence="2">
    <name type="scientific">marine sediment metagenome</name>
    <dbReference type="NCBI Taxonomy" id="412755"/>
    <lineage>
        <taxon>unclassified sequences</taxon>
        <taxon>metagenomes</taxon>
        <taxon>ecological metagenomes</taxon>
    </lineage>
</organism>
<proteinExistence type="predicted"/>
<protein>
    <submittedName>
        <fullName evidence="2">Uncharacterized protein</fullName>
    </submittedName>
</protein>
<gene>
    <name evidence="2" type="ORF">LCGC14_2770000</name>
</gene>
<dbReference type="EMBL" id="LAZR01051154">
    <property type="protein sequence ID" value="KKK85769.1"/>
    <property type="molecule type" value="Genomic_DNA"/>
</dbReference>
<feature type="non-terminal residue" evidence="2">
    <location>
        <position position="30"/>
    </location>
</feature>
<accession>A0A0F9B587</accession>
<comment type="caution">
    <text evidence="2">The sequence shown here is derived from an EMBL/GenBank/DDBJ whole genome shotgun (WGS) entry which is preliminary data.</text>
</comment>
<dbReference type="AlphaFoldDB" id="A0A0F9B587"/>